<reference evidence="18" key="1">
    <citation type="submission" date="2011-08" db="EMBL/GenBank/DDBJ databases">
        <title>The draft genome of Latimeria chalumnae.</title>
        <authorList>
            <person name="Di Palma F."/>
            <person name="Alfoldi J."/>
            <person name="Johnson J."/>
            <person name="Berlin A."/>
            <person name="Gnerre S."/>
            <person name="Jaffe D."/>
            <person name="MacCallum I."/>
            <person name="Young S."/>
            <person name="Walker B.J."/>
            <person name="Lander E."/>
            <person name="Lindblad-Toh K."/>
        </authorList>
    </citation>
    <scope>NUCLEOTIDE SEQUENCE [LARGE SCALE GENOMIC DNA]</scope>
    <source>
        <strain evidence="18">Wild caught</strain>
    </source>
</reference>
<sequence length="974" mass="111591">LLSVLKSIYFKVFSFEDFFRTIDVSEKPAVLQAEDDHMYKAFISNLVVCQVQNIKPLPKPLTFVQISEQEEVVARILQSINARGRKNINVLNFGYGSLGEGHVPLRYTNSVCSYNLNSITPTVSTSHVWKTLLSRIGDVLMMYLLQQCSLFMLVPPSCCYQVSGVPVYSLLSSNVDYSSFWVKHRLTKLKRNILFKCVQKKFQFYRKVLAKADKWRQQRNSRMGTLRNESGAVSKAKAPVHQRTRAKQMVKIDLVTRQQDDVFGASQSTAIARSAQTKRHNEDNTGAPAKKFRGTLTYDEDITPSSSMSSNEGTPCEKGSEQHMNCDRCAKLNIEGKALLVCNANQTVKMDPVIRQEEESENDNHTTPNVLGAVLFTTKSGQTKRQNENQNGAPAKKFVGALIQVENAHSSSSACSKIPVTKNIQGTVSNDGEVGHSEKGSRQQNYSNKGTKASKSKPSVAYTAKVSIMYSSRYYSGFPRSFILNRLKGCKSDGQRLVETIFLNKLTFSKIGTEKQPNSSWKKKRLPKRYWQMRHSFLELLQNHRRCSYFALLNATCPVFFLRACRGKRDCAQIESHPIGGQPLSTPVAEMTKFTQIVDQPVEAAANEREKESDGCDLNVKELINKHSSYLQVYRFVRGCLVKVVPEQLWGSNHNKRHYLKNIKKFISVGKYDRLTLQELMWKMRVNDCVWLRLNKGQCCVPTSEHHLREEILAKFLYWLLNTYVVELLRSFFYATEMLFQKNKVFFYRKLIWHKLDEIGLGMHLKKLQLLSIQEVEALQKKKNAPFASRFRFIPKRNGLRPVVKMGATPGLKTYSKKDSERKAEYFNAQVKVLFSVLNYERTRDPSLLGSSVFGLDDTYKVWKQFMMMRRTTVENSSPLYFVKTDVTGAYDNIPHKKLKEVISHVLQPEIKEKYFIRRYCVICVDGSGQMRRAFKRHVSTTSDHLPSMKLFLDHLQKNTTLHSAILVEQVHVF</sequence>
<evidence type="ECO:0000256" key="12">
    <source>
        <dbReference type="ARBA" id="ARBA00032044"/>
    </source>
</evidence>
<dbReference type="EMBL" id="AFYH01212159">
    <property type="status" value="NOT_ANNOTATED_CDS"/>
    <property type="molecule type" value="Genomic_DNA"/>
</dbReference>
<evidence type="ECO:0000256" key="3">
    <source>
        <dbReference type="ARBA" id="ARBA00016182"/>
    </source>
</evidence>
<name>H3ADV1_LATCH</name>
<feature type="domain" description="Reverse transcriptase" evidence="16">
    <location>
        <begin position="775"/>
        <end position="974"/>
    </location>
</feature>
<dbReference type="GO" id="GO:0042162">
    <property type="term" value="F:telomeric DNA binding"/>
    <property type="evidence" value="ECO:0007669"/>
    <property type="project" value="TreeGrafter"/>
</dbReference>
<dbReference type="EMBL" id="AFYH01212160">
    <property type="status" value="NOT_ANNOTATED_CDS"/>
    <property type="molecule type" value="Genomic_DNA"/>
</dbReference>
<dbReference type="EMBL" id="AFYH01212157">
    <property type="status" value="NOT_ANNOTATED_CDS"/>
    <property type="molecule type" value="Genomic_DNA"/>
</dbReference>
<feature type="region of interest" description="Disordered" evidence="15">
    <location>
        <begin position="426"/>
        <end position="455"/>
    </location>
</feature>
<dbReference type="OMA" id="SYKAVQW"/>
<evidence type="ECO:0000256" key="2">
    <source>
        <dbReference type="ARBA" id="ARBA00012493"/>
    </source>
</evidence>
<evidence type="ECO:0000313" key="18">
    <source>
        <dbReference type="Proteomes" id="UP000008672"/>
    </source>
</evidence>
<keyword evidence="10 14" id="KW-0695">RNA-directed DNA polymerase</keyword>
<evidence type="ECO:0000256" key="11">
    <source>
        <dbReference type="ARBA" id="ARBA00023242"/>
    </source>
</evidence>
<dbReference type="InterPro" id="IPR021891">
    <property type="entry name" value="Telomerase_RBD"/>
</dbReference>
<dbReference type="Proteomes" id="UP000008672">
    <property type="component" value="Unassembled WGS sequence"/>
</dbReference>
<keyword evidence="7 14" id="KW-0479">Metal-binding</keyword>
<reference evidence="17" key="3">
    <citation type="submission" date="2025-09" db="UniProtKB">
        <authorList>
            <consortium name="Ensembl"/>
        </authorList>
    </citation>
    <scope>IDENTIFICATION</scope>
</reference>
<keyword evidence="9 14" id="KW-0779">Telomere</keyword>
<dbReference type="HOGENOM" id="CLU_001996_2_0_1"/>
<dbReference type="FunCoup" id="H3ADV1">
    <property type="interactions" value="284"/>
</dbReference>
<dbReference type="SMART" id="SM00975">
    <property type="entry name" value="Telomerase_RBD"/>
    <property type="match status" value="1"/>
</dbReference>
<dbReference type="GO" id="GO:0003720">
    <property type="term" value="F:telomerase activity"/>
    <property type="evidence" value="ECO:0007669"/>
    <property type="project" value="InterPro"/>
</dbReference>
<feature type="compositionally biased region" description="Polar residues" evidence="15">
    <location>
        <begin position="442"/>
        <end position="455"/>
    </location>
</feature>
<dbReference type="EC" id="2.7.7.49" evidence="2 14"/>
<evidence type="ECO:0000259" key="16">
    <source>
        <dbReference type="PROSITE" id="PS50878"/>
    </source>
</evidence>
<evidence type="ECO:0000256" key="14">
    <source>
        <dbReference type="RuleBase" id="RU365061"/>
    </source>
</evidence>
<dbReference type="GO" id="GO:0000781">
    <property type="term" value="C:chromosome, telomeric region"/>
    <property type="evidence" value="ECO:0007669"/>
    <property type="project" value="UniProtKB-SubCell"/>
</dbReference>
<evidence type="ECO:0000256" key="9">
    <source>
        <dbReference type="ARBA" id="ARBA00022895"/>
    </source>
</evidence>
<keyword evidence="4 14" id="KW-0158">Chromosome</keyword>
<dbReference type="PRINTS" id="PR01365">
    <property type="entry name" value="TELOMERASERT"/>
</dbReference>
<dbReference type="EMBL" id="AFYH01212158">
    <property type="status" value="NOT_ANNOTATED_CDS"/>
    <property type="molecule type" value="Genomic_DNA"/>
</dbReference>
<keyword evidence="6 14" id="KW-0548">Nucleotidyltransferase</keyword>
<dbReference type="STRING" id="7897.ENSLACP00000007822"/>
<evidence type="ECO:0000256" key="5">
    <source>
        <dbReference type="ARBA" id="ARBA00022679"/>
    </source>
</evidence>
<reference evidence="17" key="2">
    <citation type="submission" date="2025-08" db="UniProtKB">
        <authorList>
            <consortium name="Ensembl"/>
        </authorList>
    </citation>
    <scope>IDENTIFICATION</scope>
</reference>
<dbReference type="GO" id="GO:0000333">
    <property type="term" value="C:telomerase catalytic core complex"/>
    <property type="evidence" value="ECO:0007669"/>
    <property type="project" value="TreeGrafter"/>
</dbReference>
<dbReference type="AlphaFoldDB" id="H3ADV1"/>
<dbReference type="GO" id="GO:0070034">
    <property type="term" value="F:telomerase RNA binding"/>
    <property type="evidence" value="ECO:0007669"/>
    <property type="project" value="TreeGrafter"/>
</dbReference>
<keyword evidence="5 14" id="KW-0808">Transferase</keyword>
<evidence type="ECO:0000256" key="4">
    <source>
        <dbReference type="ARBA" id="ARBA00022454"/>
    </source>
</evidence>
<protein>
    <recommendedName>
        <fullName evidence="3 14">Telomerase reverse transcriptase</fullName>
        <ecNumber evidence="2 14">2.7.7.49</ecNumber>
    </recommendedName>
    <alternativeName>
        <fullName evidence="12 14">Telomerase catalytic subunit</fullName>
    </alternativeName>
</protein>
<dbReference type="InterPro" id="IPR003545">
    <property type="entry name" value="Telomerase_RT"/>
</dbReference>
<accession>H3ADV1</accession>
<dbReference type="EMBL" id="AFYH01212156">
    <property type="status" value="NOT_ANNOTATED_CDS"/>
    <property type="molecule type" value="Genomic_DNA"/>
</dbReference>
<comment type="function">
    <text evidence="14">Telomerase is a ribonucleoprotein enzyme essential for the replication of chromosome termini in most eukaryotes. It elongates telomeres. It is a reverse transcriptase that adds simple sequence repeats to chromosome ends by copying a template sequence within the RNA component of the enzyme.</text>
</comment>
<keyword evidence="18" id="KW-1185">Reference proteome</keyword>
<comment type="catalytic activity">
    <reaction evidence="13 14">
        <text>DNA(n) + a 2'-deoxyribonucleoside 5'-triphosphate = DNA(n+1) + diphosphate</text>
        <dbReference type="Rhea" id="RHEA:22508"/>
        <dbReference type="Rhea" id="RHEA-COMP:17339"/>
        <dbReference type="Rhea" id="RHEA-COMP:17340"/>
        <dbReference type="ChEBI" id="CHEBI:33019"/>
        <dbReference type="ChEBI" id="CHEBI:61560"/>
        <dbReference type="ChEBI" id="CHEBI:173112"/>
        <dbReference type="EC" id="2.7.7.49"/>
    </reaction>
</comment>
<dbReference type="eggNOG" id="KOG1005">
    <property type="taxonomic scope" value="Eukaryota"/>
</dbReference>
<feature type="region of interest" description="Disordered" evidence="15">
    <location>
        <begin position="300"/>
        <end position="320"/>
    </location>
</feature>
<evidence type="ECO:0000256" key="7">
    <source>
        <dbReference type="ARBA" id="ARBA00022723"/>
    </source>
</evidence>
<dbReference type="InterPro" id="IPR000477">
    <property type="entry name" value="RT_dom"/>
</dbReference>
<comment type="similarity">
    <text evidence="1 14">Belongs to the reverse transcriptase family. Telomerase subfamily.</text>
</comment>
<evidence type="ECO:0000313" key="17">
    <source>
        <dbReference type="Ensembl" id="ENSLACP00000007822.1"/>
    </source>
</evidence>
<evidence type="ECO:0000256" key="13">
    <source>
        <dbReference type="ARBA" id="ARBA00048173"/>
    </source>
</evidence>
<dbReference type="Ensembl" id="ENSLACT00000007888.1">
    <property type="protein sequence ID" value="ENSLACP00000007822.1"/>
    <property type="gene ID" value="ENSLACG00000006927.1"/>
</dbReference>
<dbReference type="PROSITE" id="PS50878">
    <property type="entry name" value="RT_POL"/>
    <property type="match status" value="1"/>
</dbReference>
<evidence type="ECO:0000256" key="6">
    <source>
        <dbReference type="ARBA" id="ARBA00022695"/>
    </source>
</evidence>
<dbReference type="GeneTree" id="ENSGT00390000018531"/>
<dbReference type="PANTHER" id="PTHR12066:SF0">
    <property type="entry name" value="TELOMERASE REVERSE TRANSCRIPTASE"/>
    <property type="match status" value="1"/>
</dbReference>
<feature type="compositionally biased region" description="Polar residues" evidence="15">
    <location>
        <begin position="303"/>
        <end position="313"/>
    </location>
</feature>
<dbReference type="Pfam" id="PF12009">
    <property type="entry name" value="Telomerase_RBD"/>
    <property type="match status" value="1"/>
</dbReference>
<keyword evidence="11 14" id="KW-0539">Nucleus</keyword>
<dbReference type="GO" id="GO:0007004">
    <property type="term" value="P:telomere maintenance via telomerase"/>
    <property type="evidence" value="ECO:0007669"/>
    <property type="project" value="TreeGrafter"/>
</dbReference>
<evidence type="ECO:0000256" key="10">
    <source>
        <dbReference type="ARBA" id="ARBA00022918"/>
    </source>
</evidence>
<evidence type="ECO:0000256" key="1">
    <source>
        <dbReference type="ARBA" id="ARBA00008001"/>
    </source>
</evidence>
<evidence type="ECO:0000256" key="8">
    <source>
        <dbReference type="ARBA" id="ARBA00022842"/>
    </source>
</evidence>
<keyword evidence="8 14" id="KW-0460">Magnesium</keyword>
<comment type="subcellular location">
    <subcellularLocation>
        <location evidence="14">Nucleus</location>
    </subcellularLocation>
    <subcellularLocation>
        <location evidence="14">Chromosome</location>
        <location evidence="14">Telomere</location>
    </subcellularLocation>
</comment>
<organism evidence="17 18">
    <name type="scientific">Latimeria chalumnae</name>
    <name type="common">Coelacanth</name>
    <dbReference type="NCBI Taxonomy" id="7897"/>
    <lineage>
        <taxon>Eukaryota</taxon>
        <taxon>Metazoa</taxon>
        <taxon>Chordata</taxon>
        <taxon>Craniata</taxon>
        <taxon>Vertebrata</taxon>
        <taxon>Euteleostomi</taxon>
        <taxon>Coelacanthiformes</taxon>
        <taxon>Coelacanthidae</taxon>
        <taxon>Latimeria</taxon>
    </lineage>
</organism>
<dbReference type="Gene3D" id="1.10.132.70">
    <property type="match status" value="1"/>
</dbReference>
<feature type="region of interest" description="Disordered" evidence="15">
    <location>
        <begin position="272"/>
        <end position="291"/>
    </location>
</feature>
<dbReference type="PANTHER" id="PTHR12066">
    <property type="entry name" value="TELOMERASE REVERSE TRANSCRIPTASE"/>
    <property type="match status" value="1"/>
</dbReference>
<evidence type="ECO:0000256" key="15">
    <source>
        <dbReference type="SAM" id="MobiDB-lite"/>
    </source>
</evidence>
<dbReference type="GO" id="GO:0046872">
    <property type="term" value="F:metal ion binding"/>
    <property type="evidence" value="ECO:0007669"/>
    <property type="project" value="UniProtKB-KW"/>
</dbReference>
<dbReference type="InParanoid" id="H3ADV1"/>
<proteinExistence type="inferred from homology"/>